<feature type="chain" id="PRO_5003622214" description="Phytocyanin domain-containing protein" evidence="1">
    <location>
        <begin position="40"/>
        <end position="85"/>
    </location>
</feature>
<dbReference type="PROSITE" id="PS51485">
    <property type="entry name" value="PHYTOCYANIN"/>
    <property type="match status" value="1"/>
</dbReference>
<dbReference type="GO" id="GO:0009055">
    <property type="term" value="F:electron transfer activity"/>
    <property type="evidence" value="ECO:0007669"/>
    <property type="project" value="InterPro"/>
</dbReference>
<dbReference type="EMBL" id="JQ264288">
    <property type="protein sequence ID" value="AEW09184.1"/>
    <property type="molecule type" value="Genomic_DNA"/>
</dbReference>
<dbReference type="Pfam" id="PF02298">
    <property type="entry name" value="Cu_bind_like"/>
    <property type="match status" value="1"/>
</dbReference>
<dbReference type="InterPro" id="IPR008972">
    <property type="entry name" value="Cupredoxin"/>
</dbReference>
<proteinExistence type="predicted"/>
<evidence type="ECO:0000313" key="3">
    <source>
        <dbReference type="EMBL" id="AEW09184.1"/>
    </source>
</evidence>
<dbReference type="SUPFAM" id="SSF49503">
    <property type="entry name" value="Cupredoxins"/>
    <property type="match status" value="1"/>
</dbReference>
<feature type="non-terminal residue" evidence="3">
    <location>
        <position position="1"/>
    </location>
</feature>
<feature type="domain" description="Phytocyanin" evidence="2">
    <location>
        <begin position="41"/>
        <end position="85"/>
    </location>
</feature>
<evidence type="ECO:0000259" key="2">
    <source>
        <dbReference type="PROSITE" id="PS51485"/>
    </source>
</evidence>
<keyword evidence="1" id="KW-0732">Signal</keyword>
<gene>
    <name evidence="3" type="ORF">CL4575Contig1_06</name>
</gene>
<dbReference type="Gene3D" id="2.60.40.420">
    <property type="entry name" value="Cupredoxins - blue copper proteins"/>
    <property type="match status" value="1"/>
</dbReference>
<feature type="signal peptide" evidence="1">
    <location>
        <begin position="1"/>
        <end position="39"/>
    </location>
</feature>
<sequence length="85" mass="9681">LRWVCDQKLKMRMQGINLMALGLWAIFTLVLMSGAGVEAYENYTVGDKLGWYDNIMKPTVNYAKWAAGKNFSLGDFLIFNTDTNH</sequence>
<reference evidence="3" key="1">
    <citation type="submission" date="2011-12" db="EMBL/GenBank/DDBJ databases">
        <title>Nucleotide Diversity and Divergence in the Loblolly Pine Gene Space.</title>
        <authorList>
            <person name="Neale D.B."/>
            <person name="Wegrzyn J.L."/>
            <person name="Lee J.M."/>
            <person name="Eckert A.J."/>
            <person name="Liechty J.D."/>
            <person name="Stevens K.A."/>
            <person name="Langley C.H."/>
        </authorList>
    </citation>
    <scope>NUCLEOTIDE SEQUENCE</scope>
    <source>
        <strain evidence="3">7265</strain>
        <tissue evidence="3">Megagametophyte</tissue>
    </source>
</reference>
<dbReference type="AlphaFoldDB" id="H9MDI7"/>
<protein>
    <recommendedName>
        <fullName evidence="2">Phytocyanin domain-containing protein</fullName>
    </recommendedName>
</protein>
<accession>H9MDI7</accession>
<organism evidence="3">
    <name type="scientific">Pinus radiata</name>
    <name type="common">Monterey pine</name>
    <name type="synonym">Pinus insignis</name>
    <dbReference type="NCBI Taxonomy" id="3347"/>
    <lineage>
        <taxon>Eukaryota</taxon>
        <taxon>Viridiplantae</taxon>
        <taxon>Streptophyta</taxon>
        <taxon>Embryophyta</taxon>
        <taxon>Tracheophyta</taxon>
        <taxon>Spermatophyta</taxon>
        <taxon>Pinopsida</taxon>
        <taxon>Pinidae</taxon>
        <taxon>Conifers I</taxon>
        <taxon>Pinales</taxon>
        <taxon>Pinaceae</taxon>
        <taxon>Pinus</taxon>
        <taxon>Pinus subgen. Pinus</taxon>
    </lineage>
</organism>
<feature type="non-terminal residue" evidence="3">
    <location>
        <position position="85"/>
    </location>
</feature>
<evidence type="ECO:0000256" key="1">
    <source>
        <dbReference type="SAM" id="SignalP"/>
    </source>
</evidence>
<name>H9MDI7_PINRA</name>
<dbReference type="InterPro" id="IPR003245">
    <property type="entry name" value="Phytocyanin_dom"/>
</dbReference>